<proteinExistence type="inferred from homology"/>
<keyword evidence="2 5" id="KW-0645">Protease</keyword>
<gene>
    <name evidence="7" type="ORF">Q2T42_20055</name>
</gene>
<dbReference type="EMBL" id="CP130144">
    <property type="protein sequence ID" value="WNZ44127.1"/>
    <property type="molecule type" value="Genomic_DNA"/>
</dbReference>
<dbReference type="Pfam" id="PF00082">
    <property type="entry name" value="Peptidase_S8"/>
    <property type="match status" value="1"/>
</dbReference>
<dbReference type="PROSITE" id="PS51892">
    <property type="entry name" value="SUBTILASE"/>
    <property type="match status" value="1"/>
</dbReference>
<evidence type="ECO:0000256" key="3">
    <source>
        <dbReference type="ARBA" id="ARBA00022801"/>
    </source>
</evidence>
<feature type="active site" description="Charge relay system" evidence="5">
    <location>
        <position position="418"/>
    </location>
</feature>
<accession>A0AA96WQT0</accession>
<reference evidence="7" key="2">
    <citation type="submission" date="2023-07" db="EMBL/GenBank/DDBJ databases">
        <authorList>
            <person name="Bai X.-H."/>
            <person name="Wang H.-H."/>
            <person name="Wang J."/>
            <person name="Ma M.-Y."/>
            <person name="Hu H.-H."/>
            <person name="Song Z.-L."/>
            <person name="Ma H.-G."/>
            <person name="Fan Y."/>
            <person name="Du C.-Y."/>
            <person name="Xu J.-C."/>
        </authorList>
    </citation>
    <scope>NUCLEOTIDE SEQUENCE</scope>
    <source>
        <strain evidence="7">CZ1</strain>
    </source>
</reference>
<evidence type="ECO:0000256" key="4">
    <source>
        <dbReference type="ARBA" id="ARBA00022825"/>
    </source>
</evidence>
<evidence type="ECO:0000259" key="6">
    <source>
        <dbReference type="Pfam" id="PF00082"/>
    </source>
</evidence>
<dbReference type="InterPro" id="IPR050131">
    <property type="entry name" value="Peptidase_S8_subtilisin-like"/>
</dbReference>
<dbReference type="AlphaFoldDB" id="A0AA96WQT0"/>
<keyword evidence="3 5" id="KW-0378">Hydrolase</keyword>
<dbReference type="InterPro" id="IPR036852">
    <property type="entry name" value="Peptidase_S8/S53_dom_sf"/>
</dbReference>
<dbReference type="Gene3D" id="3.40.50.200">
    <property type="entry name" value="Peptidase S8/S53 domain"/>
    <property type="match status" value="1"/>
</dbReference>
<keyword evidence="4 5" id="KW-0720">Serine protease</keyword>
<feature type="active site" description="Charge relay system" evidence="5">
    <location>
        <position position="606"/>
    </location>
</feature>
<dbReference type="SUPFAM" id="SSF52743">
    <property type="entry name" value="Subtilisin-like"/>
    <property type="match status" value="1"/>
</dbReference>
<feature type="domain" description="Peptidase S8/S53" evidence="6">
    <location>
        <begin position="291"/>
        <end position="646"/>
    </location>
</feature>
<dbReference type="PANTHER" id="PTHR43806:SF11">
    <property type="entry name" value="CEREVISIN-RELATED"/>
    <property type="match status" value="1"/>
</dbReference>
<dbReference type="PROSITE" id="PS00138">
    <property type="entry name" value="SUBTILASE_SER"/>
    <property type="match status" value="1"/>
</dbReference>
<sequence>MMRVLSRLLLAVFTAMTVILLHQWSINAQTPQLYYTYRDRQIPLVLRQDIIAAKRKNSTTRGGEPPFYQQLQSRLNPTVRGGTPSINIQPLREDYALLQVSQTRSNQVRQQLNQQQDLIESLPPVLSRPSTNEVIVLPNEIVVNFELTLSDSKIQQLLQQQNLEIIRPISQRRRFYLVRSRNSTGIAALNAANQLSKVTGVKSAMPNFIQADSAKAEQFAKSQRSVSNLSTLIDSVPNLKALQWHLDSTSLIQCLQQRPIDGTCWQQKQQRGKPPRYDLHATESWQNSRQGEGVTVAVIDTLIQWDHPDLQANLYTARKRDRCVGKHGWDFVSDRPPTHQGCVGDDDTRMSATELNLLSPLLKASFLSDSDLLKAMSEDVRDRKKSDCQTVKGLACSDAQLADWVRDELRSLVEGSFHGTAVAGVLTARSPNGEGLIGVAPKAKLLPIRAGGIGQAGFTTDAIIQAVEYAETQQVDVINMSFGSDLPNAPMETAIASVLSDNPKLVIVVAAGNENRTQMGSPANVTDVVTVGATNLSGHRAQYSNYGQGLDVVAPGGEFSADLFGGVATAGGTFKPEFWRGMAIPKERWGQTIDVTGQYIWTQGTSFASPAIAGVVALMKGEDVDRRLNRDQLIGLLKQSASSEGLAVSLQEKQTYDSQLSSLKTPTVEQFVFGSGLVNAETAVRSVQHALK</sequence>
<dbReference type="PRINTS" id="PR00723">
    <property type="entry name" value="SUBTILISIN"/>
</dbReference>
<evidence type="ECO:0000256" key="2">
    <source>
        <dbReference type="ARBA" id="ARBA00022670"/>
    </source>
</evidence>
<dbReference type="GO" id="GO:0004252">
    <property type="term" value="F:serine-type endopeptidase activity"/>
    <property type="evidence" value="ECO:0007669"/>
    <property type="project" value="UniProtKB-UniRule"/>
</dbReference>
<dbReference type="InterPro" id="IPR015500">
    <property type="entry name" value="Peptidase_S8_subtilisin-rel"/>
</dbReference>
<comment type="similarity">
    <text evidence="1 5">Belongs to the peptidase S8 family.</text>
</comment>
<dbReference type="InterPro" id="IPR022398">
    <property type="entry name" value="Peptidase_S8_His-AS"/>
</dbReference>
<feature type="active site" description="Charge relay system" evidence="5">
    <location>
        <position position="300"/>
    </location>
</feature>
<dbReference type="InterPro" id="IPR023828">
    <property type="entry name" value="Peptidase_S8_Ser-AS"/>
</dbReference>
<protein>
    <submittedName>
        <fullName evidence="7">S8 family serine peptidase</fullName>
    </submittedName>
</protein>
<evidence type="ECO:0000256" key="1">
    <source>
        <dbReference type="ARBA" id="ARBA00011073"/>
    </source>
</evidence>
<evidence type="ECO:0000256" key="5">
    <source>
        <dbReference type="PROSITE-ProRule" id="PRU01240"/>
    </source>
</evidence>
<dbReference type="PANTHER" id="PTHR43806">
    <property type="entry name" value="PEPTIDASE S8"/>
    <property type="match status" value="1"/>
</dbReference>
<dbReference type="RefSeq" id="WP_316426315.1">
    <property type="nucleotide sequence ID" value="NZ_CP130144.1"/>
</dbReference>
<dbReference type="InterPro" id="IPR000209">
    <property type="entry name" value="Peptidase_S8/S53_dom"/>
</dbReference>
<evidence type="ECO:0000313" key="7">
    <source>
        <dbReference type="EMBL" id="WNZ44127.1"/>
    </source>
</evidence>
<name>A0AA96WQT0_LEPBY</name>
<dbReference type="GO" id="GO:0006508">
    <property type="term" value="P:proteolysis"/>
    <property type="evidence" value="ECO:0007669"/>
    <property type="project" value="UniProtKB-KW"/>
</dbReference>
<dbReference type="PROSITE" id="PS00137">
    <property type="entry name" value="SUBTILASE_HIS"/>
    <property type="match status" value="1"/>
</dbReference>
<reference evidence="7" key="1">
    <citation type="journal article" date="2023" name="Plants (Basel)">
        <title>Genomic Analysis of Leptolyngbya boryana CZ1 Reveals Efficient Carbon Fixation Modules.</title>
        <authorList>
            <person name="Bai X."/>
            <person name="Wang H."/>
            <person name="Cheng W."/>
            <person name="Wang J."/>
            <person name="Ma M."/>
            <person name="Hu H."/>
            <person name="Song Z."/>
            <person name="Ma H."/>
            <person name="Fan Y."/>
            <person name="Du C."/>
            <person name="Xu J."/>
        </authorList>
    </citation>
    <scope>NUCLEOTIDE SEQUENCE</scope>
    <source>
        <strain evidence="7">CZ1</strain>
    </source>
</reference>
<organism evidence="7">
    <name type="scientific">Leptolyngbya boryana CZ1</name>
    <dbReference type="NCBI Taxonomy" id="3060204"/>
    <lineage>
        <taxon>Bacteria</taxon>
        <taxon>Bacillati</taxon>
        <taxon>Cyanobacteriota</taxon>
        <taxon>Cyanophyceae</taxon>
        <taxon>Leptolyngbyales</taxon>
        <taxon>Leptolyngbyaceae</taxon>
        <taxon>Leptolyngbya group</taxon>
        <taxon>Leptolyngbya</taxon>
    </lineage>
</organism>